<proteinExistence type="predicted"/>
<organism evidence="1 2">
    <name type="scientific">Naganishia onofrii</name>
    <dbReference type="NCBI Taxonomy" id="1851511"/>
    <lineage>
        <taxon>Eukaryota</taxon>
        <taxon>Fungi</taxon>
        <taxon>Dikarya</taxon>
        <taxon>Basidiomycota</taxon>
        <taxon>Agaricomycotina</taxon>
        <taxon>Tremellomycetes</taxon>
        <taxon>Filobasidiales</taxon>
        <taxon>Filobasidiaceae</taxon>
        <taxon>Naganishia</taxon>
    </lineage>
</organism>
<sequence>MAYVQWGGSDRISVLRLPDTPQETVTAFINDVKKNRQRATIPPPLELEPGFTRTRTKQDYPLLGPVRLTEESLEALITPVATLEALPSEQVHEMFRKDWRLLAQHHGYLAGAFRRAKYLHLEIIKILQNHTELLPNGDRVLDMNVIRTESSLRTLCRILPITVQDGKLEEVLQDPRQADLPLKDCSGFVQNLIGVRRRSMRLKLARLLLLLADLDVLETGYATVDGNGHVVAFDARRDETPTHVKILRLTPIYNYTASQDEATLPLKTMNIETPEAVEEYWYAVWFISLTKGDVNAAAIANFSDPSTVPTTESRILPPALKRKLAMRQHWQSEYALQKSQRRYLDYVYRAEGLGVVTNTERHVALSYRLFAPTEVISEYLQHLANRVDDTAIVRLHHGSTRVPIQPVRDVIAEKARIRKAKLEAEWTQQVDRGLSQIGQDTSDALLTFLEPLHKQYIRNPSKYGPQQMMNAMTSFFARLNNTGSVRRKRGRFTTTTMDSLSSLQNGRLTTRHVCHRVLT</sequence>
<dbReference type="EMBL" id="JASBWV010000016">
    <property type="protein sequence ID" value="KAJ9122021.1"/>
    <property type="molecule type" value="Genomic_DNA"/>
</dbReference>
<accession>A0ACC2XG63</accession>
<keyword evidence="2" id="KW-1185">Reference proteome</keyword>
<gene>
    <name evidence="1" type="ORF">QFC24_004604</name>
</gene>
<evidence type="ECO:0000313" key="1">
    <source>
        <dbReference type="EMBL" id="KAJ9122021.1"/>
    </source>
</evidence>
<comment type="caution">
    <text evidence="1">The sequence shown here is derived from an EMBL/GenBank/DDBJ whole genome shotgun (WGS) entry which is preliminary data.</text>
</comment>
<dbReference type="Proteomes" id="UP001234202">
    <property type="component" value="Unassembled WGS sequence"/>
</dbReference>
<reference evidence="1" key="1">
    <citation type="submission" date="2023-04" db="EMBL/GenBank/DDBJ databases">
        <title>Draft Genome sequencing of Naganishia species isolated from polar environments using Oxford Nanopore Technology.</title>
        <authorList>
            <person name="Leo P."/>
            <person name="Venkateswaran K."/>
        </authorList>
    </citation>
    <scope>NUCLEOTIDE SEQUENCE</scope>
    <source>
        <strain evidence="1">DBVPG 5303</strain>
    </source>
</reference>
<name>A0ACC2XG63_9TREE</name>
<evidence type="ECO:0000313" key="2">
    <source>
        <dbReference type="Proteomes" id="UP001234202"/>
    </source>
</evidence>
<protein>
    <submittedName>
        <fullName evidence="1">Uncharacterized protein</fullName>
    </submittedName>
</protein>